<dbReference type="Pfam" id="PF07999">
    <property type="entry name" value="RHSP"/>
    <property type="match status" value="1"/>
</dbReference>
<dbReference type="PANTHER" id="PTHR33129:SF3">
    <property type="entry name" value="HOT SPOT (RHS) PROTEIN, PUTATIVE-RELATED"/>
    <property type="match status" value="1"/>
</dbReference>
<dbReference type="OrthoDB" id="247199at2759"/>
<evidence type="ECO:0000259" key="4">
    <source>
        <dbReference type="Pfam" id="PF24466"/>
    </source>
</evidence>
<dbReference type="Pfam" id="PF24466">
    <property type="entry name" value="DUF7578"/>
    <property type="match status" value="1"/>
</dbReference>
<keyword evidence="1" id="KW-0175">Coiled coil</keyword>
<name>A0A3R7M385_9TRYP</name>
<comment type="caution">
    <text evidence="5">The sequence shown here is derived from an EMBL/GenBank/DDBJ whole genome shotgun (WGS) entry which is preliminary data.</text>
</comment>
<evidence type="ECO:0000313" key="5">
    <source>
        <dbReference type="EMBL" id="RNE98580.1"/>
    </source>
</evidence>
<feature type="domain" description="Retrotransposon hot spot protein N-terminal" evidence="3">
    <location>
        <begin position="139"/>
        <end position="251"/>
    </location>
</feature>
<dbReference type="GeneID" id="40322810"/>
<dbReference type="InterPro" id="IPR046836">
    <property type="entry name" value="RHS_C"/>
</dbReference>
<protein>
    <submittedName>
        <fullName evidence="5">Retrotransposon hot spot (RHS) protein</fullName>
    </submittedName>
</protein>
<reference evidence="5 6" key="1">
    <citation type="journal article" date="2018" name="BMC Genomics">
        <title>Genomic comparison of Trypanosoma conorhini and Trypanosoma rangeli to Trypanosoma cruzi strains of high and low virulence.</title>
        <authorList>
            <person name="Bradwell K.R."/>
            <person name="Koparde V.N."/>
            <person name="Matveyev A.V."/>
            <person name="Serrano M.G."/>
            <person name="Alves J.M."/>
            <person name="Parikh H."/>
            <person name="Huang B."/>
            <person name="Lee V."/>
            <person name="Espinosa-Alvarez O."/>
            <person name="Ortiz P.A."/>
            <person name="Costa-Martins A.G."/>
            <person name="Teixeira M.M."/>
            <person name="Buck G.A."/>
        </authorList>
    </citation>
    <scope>NUCLEOTIDE SEQUENCE [LARGE SCALE GENOMIC DNA]</scope>
    <source>
        <strain evidence="5 6">025E</strain>
    </source>
</reference>
<keyword evidence="6" id="KW-1185">Reference proteome</keyword>
<evidence type="ECO:0000313" key="6">
    <source>
        <dbReference type="Proteomes" id="UP000284403"/>
    </source>
</evidence>
<gene>
    <name evidence="5" type="ORF">Tco025E_09199</name>
</gene>
<dbReference type="EMBL" id="MKKU01001023">
    <property type="protein sequence ID" value="RNE98580.1"/>
    <property type="molecule type" value="Genomic_DNA"/>
</dbReference>
<feature type="domain" description="DUF7578" evidence="4">
    <location>
        <begin position="1"/>
        <end position="59"/>
    </location>
</feature>
<evidence type="ECO:0000259" key="2">
    <source>
        <dbReference type="Pfam" id="PF07999"/>
    </source>
</evidence>
<organism evidence="5 6">
    <name type="scientific">Trypanosoma conorhini</name>
    <dbReference type="NCBI Taxonomy" id="83891"/>
    <lineage>
        <taxon>Eukaryota</taxon>
        <taxon>Discoba</taxon>
        <taxon>Euglenozoa</taxon>
        <taxon>Kinetoplastea</taxon>
        <taxon>Metakinetoplastina</taxon>
        <taxon>Trypanosomatida</taxon>
        <taxon>Trypanosomatidae</taxon>
        <taxon>Trypanosoma</taxon>
    </lineage>
</organism>
<dbReference type="InterPro" id="IPR046835">
    <property type="entry name" value="RHS_N"/>
</dbReference>
<dbReference type="Pfam" id="PF20445">
    <property type="entry name" value="RHS_N"/>
    <property type="match status" value="1"/>
</dbReference>
<dbReference type="InterPro" id="IPR052980">
    <property type="entry name" value="Crinkler_effector"/>
</dbReference>
<dbReference type="PANTHER" id="PTHR33129">
    <property type="entry name" value="PROTEIN KINASE DOMAIN-CONTAINING PROTEIN-RELATED"/>
    <property type="match status" value="1"/>
</dbReference>
<feature type="coiled-coil region" evidence="1">
    <location>
        <begin position="91"/>
        <end position="129"/>
    </location>
</feature>
<dbReference type="NCBIfam" id="TIGR01631">
    <property type="entry name" value="Trypano_RHS"/>
    <property type="match status" value="1"/>
</dbReference>
<dbReference type="InterPro" id="IPR006518">
    <property type="entry name" value="Trypano_RHS"/>
</dbReference>
<evidence type="ECO:0000259" key="3">
    <source>
        <dbReference type="Pfam" id="PF20445"/>
    </source>
</evidence>
<dbReference type="Proteomes" id="UP000284403">
    <property type="component" value="Unassembled WGS sequence"/>
</dbReference>
<accession>A0A3R7M385</accession>
<proteinExistence type="predicted"/>
<sequence length="734" mass="84105">MALNDFIRKYVDPDFVVEGRNVKMGVFARRPERYVTDPDLRGDILSVPAYQLLEDARKLAEHRVHCLQHWKEFDHREIVSNISWGKLDGALKVVEENEKAVQVEQERARREEEENKRREEERAKRIDEIVRQPLPDGFYASVFNAKCSHVLEFPEGEGNNMVVRMEVREGQPPAQLWDFTQYGFTLLPVEDAEQFIPPRPRLMILSSEYKWPYSLRQKENIEDCYINREVERVWKNVKGELTGLLRTKESKREIWPRVLVGAPGIGKSMSVGSYLLYKLLHYDPAKLQVVVHCFGGDLAFVFDKEKQTVTVHGSACNVTNLLYDLVGRGKRGFVIYDVDKKGSEPSWDYPPSDTWGIIVLSSPNEDNYASWKEQKGAVRTVMNCPEELDVKAMCAWATRNQSSQEQNNYWETVKNRIYRVGPIPQYIFNERGFSRHCGEVRSVLRALRASDVEEYFVGSGGRIWHTDNPFNEIVKVVREHVEGGEMFFSAVACYRLGCLSADCLQAAMKKKDFCLLALDSWRNVLSTFLEKCILTALTERAFVDAVVGNLKELRPSTQRETKDCVLATNPGLHPKVTFSLEAKSSRTETIDVNCGALYRPRIPNFPLVDAFFFVASPSGRKMVGLQFAAAKAHDTTASNLKLFNEHTAGYFTAWDTFAEGLSWESFDVQSRGSEIINTWQRCGNSANPGENENKKIAEFWEEKVYQYQVAVSDEDFKNIDNVLRRRQLGDAIQI</sequence>
<dbReference type="AlphaFoldDB" id="A0A3R7M385"/>
<dbReference type="RefSeq" id="XP_029223860.1">
    <property type="nucleotide sequence ID" value="XM_029376024.1"/>
</dbReference>
<feature type="domain" description="Retrotransposon hot spot protein,C-terminal" evidence="2">
    <location>
        <begin position="258"/>
        <end position="553"/>
    </location>
</feature>
<evidence type="ECO:0000256" key="1">
    <source>
        <dbReference type="SAM" id="Coils"/>
    </source>
</evidence>
<dbReference type="InterPro" id="IPR056000">
    <property type="entry name" value="DUF7578"/>
</dbReference>